<feature type="region of interest" description="Disordered" evidence="1">
    <location>
        <begin position="127"/>
        <end position="165"/>
    </location>
</feature>
<organism evidence="2 3">
    <name type="scientific">Linum trigynum</name>
    <dbReference type="NCBI Taxonomy" id="586398"/>
    <lineage>
        <taxon>Eukaryota</taxon>
        <taxon>Viridiplantae</taxon>
        <taxon>Streptophyta</taxon>
        <taxon>Embryophyta</taxon>
        <taxon>Tracheophyta</taxon>
        <taxon>Spermatophyta</taxon>
        <taxon>Magnoliopsida</taxon>
        <taxon>eudicotyledons</taxon>
        <taxon>Gunneridae</taxon>
        <taxon>Pentapetalae</taxon>
        <taxon>rosids</taxon>
        <taxon>fabids</taxon>
        <taxon>Malpighiales</taxon>
        <taxon>Linaceae</taxon>
        <taxon>Linum</taxon>
    </lineage>
</organism>
<accession>A0AAV2E196</accession>
<proteinExistence type="predicted"/>
<evidence type="ECO:0000313" key="3">
    <source>
        <dbReference type="Proteomes" id="UP001497516"/>
    </source>
</evidence>
<dbReference type="EMBL" id="OZ034816">
    <property type="protein sequence ID" value="CAL1379558.1"/>
    <property type="molecule type" value="Genomic_DNA"/>
</dbReference>
<gene>
    <name evidence="2" type="ORF">LTRI10_LOCUS21073</name>
</gene>
<sequence length="182" mass="21248">MDPHGFSNHWGYSPPFEWYYPETPWSNQGGEDYGLGFQYQPLYYGEQSDPWAYQEQPPYQEDFLPQPEGPLELELPMAAFTGHSAEPCYTSLEDPNMLGPSEEMQDDLIEEITWRLALQFVLEEEERERVREEVVEDEEESKEDEVLDHFSGVIPHEEEREVEEIGVQAEDEVEVEEACTGY</sequence>
<evidence type="ECO:0000313" key="2">
    <source>
        <dbReference type="EMBL" id="CAL1379558.1"/>
    </source>
</evidence>
<name>A0AAV2E196_9ROSI</name>
<evidence type="ECO:0000256" key="1">
    <source>
        <dbReference type="SAM" id="MobiDB-lite"/>
    </source>
</evidence>
<reference evidence="2 3" key="1">
    <citation type="submission" date="2024-04" db="EMBL/GenBank/DDBJ databases">
        <authorList>
            <person name="Fracassetti M."/>
        </authorList>
    </citation>
    <scope>NUCLEOTIDE SEQUENCE [LARGE SCALE GENOMIC DNA]</scope>
</reference>
<protein>
    <submittedName>
        <fullName evidence="2">Uncharacterized protein</fullName>
    </submittedName>
</protein>
<dbReference type="AlphaFoldDB" id="A0AAV2E196"/>
<dbReference type="Proteomes" id="UP001497516">
    <property type="component" value="Chromosome 3"/>
</dbReference>
<keyword evidence="3" id="KW-1185">Reference proteome</keyword>
<feature type="compositionally biased region" description="Acidic residues" evidence="1">
    <location>
        <begin position="134"/>
        <end position="146"/>
    </location>
</feature>